<dbReference type="Proteomes" id="UP001264335">
    <property type="component" value="Unassembled WGS sequence"/>
</dbReference>
<evidence type="ECO:0000313" key="1">
    <source>
        <dbReference type="EMBL" id="MDT2404807.1"/>
    </source>
</evidence>
<evidence type="ECO:0000313" key="2">
    <source>
        <dbReference type="EMBL" id="MDT2516960.1"/>
    </source>
</evidence>
<reference evidence="3 4" key="1">
    <citation type="submission" date="2018-12" db="EMBL/GenBank/DDBJ databases">
        <title>A novel vanA-carrying plasmid in a clinical isolate of Enterococcus avium.</title>
        <authorList>
            <person name="Bernasconi O.J."/>
            <person name="Luzzaro F."/>
            <person name="Endimiani A."/>
        </authorList>
    </citation>
    <scope>NUCLEOTIDE SEQUENCE [LARGE SCALE GENOMIC DNA]</scope>
    <source>
        <strain evidence="3 4">LC0559/18</strain>
    </source>
</reference>
<evidence type="ECO:0000313" key="3">
    <source>
        <dbReference type="EMBL" id="RVU92865.1"/>
    </source>
</evidence>
<reference evidence="1 5" key="2">
    <citation type="submission" date="2023-03" db="EMBL/GenBank/DDBJ databases">
        <authorList>
            <person name="Shen W."/>
            <person name="Cai J."/>
        </authorList>
    </citation>
    <scope>NUCLEOTIDE SEQUENCE</scope>
    <source>
        <strain evidence="1">P33-2</strain>
        <strain evidence="2 5">Y2</strain>
    </source>
</reference>
<organism evidence="3 4">
    <name type="scientific">Enterococcus avium</name>
    <name type="common">Streptococcus avium</name>
    <dbReference type="NCBI Taxonomy" id="33945"/>
    <lineage>
        <taxon>Bacteria</taxon>
        <taxon>Bacillati</taxon>
        <taxon>Bacillota</taxon>
        <taxon>Bacilli</taxon>
        <taxon>Lactobacillales</taxon>
        <taxon>Enterococcaceae</taxon>
        <taxon>Enterococcus</taxon>
    </lineage>
</organism>
<protein>
    <submittedName>
        <fullName evidence="1">DUF5960 family protein</fullName>
    </submittedName>
</protein>
<comment type="caution">
    <text evidence="3">The sequence shown here is derived from an EMBL/GenBank/DDBJ whole genome shotgun (WGS) entry which is preliminary data.</text>
</comment>
<evidence type="ECO:0000313" key="4">
    <source>
        <dbReference type="Proteomes" id="UP000288388"/>
    </source>
</evidence>
<dbReference type="EMBL" id="RYZS01000002">
    <property type="protein sequence ID" value="RVU92865.1"/>
    <property type="molecule type" value="Genomic_DNA"/>
</dbReference>
<evidence type="ECO:0000313" key="5">
    <source>
        <dbReference type="Proteomes" id="UP001264335"/>
    </source>
</evidence>
<dbReference type="AlphaFoldDB" id="A0A2N8PRN6"/>
<gene>
    <name evidence="3" type="ORF">EK398_20550</name>
    <name evidence="1" type="ORF">P7D43_20770</name>
    <name evidence="2" type="ORF">P7D79_22305</name>
</gene>
<dbReference type="Proteomes" id="UP000288388">
    <property type="component" value="Unassembled WGS sequence"/>
</dbReference>
<proteinExistence type="predicted"/>
<dbReference type="RefSeq" id="WP_048719981.1">
    <property type="nucleotide sequence ID" value="NZ_JADPDV010000008.1"/>
</dbReference>
<dbReference type="EMBL" id="JARPWY010000126">
    <property type="protein sequence ID" value="MDT2516960.1"/>
    <property type="molecule type" value="Genomic_DNA"/>
</dbReference>
<dbReference type="EMBL" id="JARPWH010000136">
    <property type="protein sequence ID" value="MDT2404807.1"/>
    <property type="molecule type" value="Genomic_DNA"/>
</dbReference>
<name>A0A2N8PRN6_ENTAV</name>
<dbReference type="Proteomes" id="UP001260773">
    <property type="component" value="Unassembled WGS sequence"/>
</dbReference>
<dbReference type="Pfam" id="PF19385">
    <property type="entry name" value="DUF5960"/>
    <property type="match status" value="1"/>
</dbReference>
<sequence>MTLNVEGAEFDYHTENSEKLTKDFMNFVLTEVPFFALQDELLYLMNKRNITRFRIPSYMTVDSKDHIFHFELLTVEENKQLRIYRYIGMDLDKKRLVR</sequence>
<accession>A0A2N8PRN6</accession>
<dbReference type="InterPro" id="IPR046004">
    <property type="entry name" value="DUF5960"/>
</dbReference>